<name>A0A1R1B1G2_PAELA</name>
<evidence type="ECO:0000313" key="2">
    <source>
        <dbReference type="Proteomes" id="UP000187074"/>
    </source>
</evidence>
<dbReference type="Proteomes" id="UP000187074">
    <property type="component" value="Unassembled WGS sequence"/>
</dbReference>
<dbReference type="EMBL" id="MRTF01000005">
    <property type="protein sequence ID" value="OME92347.1"/>
    <property type="molecule type" value="Genomic_DNA"/>
</dbReference>
<dbReference type="AlphaFoldDB" id="A0A1R1B1G2"/>
<accession>A0A1R1B1G2</accession>
<gene>
    <name evidence="1" type="ORF">BK123_17290</name>
</gene>
<proteinExistence type="predicted"/>
<reference evidence="1 2" key="1">
    <citation type="submission" date="2016-11" db="EMBL/GenBank/DDBJ databases">
        <title>Paenibacillus species isolates.</title>
        <authorList>
            <person name="Beno S.M."/>
        </authorList>
    </citation>
    <scope>NUCLEOTIDE SEQUENCE [LARGE SCALE GENOMIC DNA]</scope>
    <source>
        <strain evidence="1 2">FSL F4-0100</strain>
    </source>
</reference>
<sequence length="106" mass="12450">MLLDHRHCITQLKELKKTGKFDDFPLMCPYAYTYVFWRKSLLKEEYFYGDSLCRTMENNSNYRSPLIIVEGQEHGPIESRYFSGFFILSVQVLVPSQGQEHSSVTD</sequence>
<organism evidence="1 2">
    <name type="scientific">Paenibacillus lautus</name>
    <name type="common">Bacillus lautus</name>
    <dbReference type="NCBI Taxonomy" id="1401"/>
    <lineage>
        <taxon>Bacteria</taxon>
        <taxon>Bacillati</taxon>
        <taxon>Bacillota</taxon>
        <taxon>Bacilli</taxon>
        <taxon>Bacillales</taxon>
        <taxon>Paenibacillaceae</taxon>
        <taxon>Paenibacillus</taxon>
    </lineage>
</organism>
<protein>
    <submittedName>
        <fullName evidence="1">Uncharacterized protein</fullName>
    </submittedName>
</protein>
<evidence type="ECO:0000313" key="1">
    <source>
        <dbReference type="EMBL" id="OME92347.1"/>
    </source>
</evidence>
<comment type="caution">
    <text evidence="1">The sequence shown here is derived from an EMBL/GenBank/DDBJ whole genome shotgun (WGS) entry which is preliminary data.</text>
</comment>